<dbReference type="PANTHER" id="PTHR35761:SF1">
    <property type="entry name" value="PROTEIN SENSITIVE TO UV 2"/>
    <property type="match status" value="1"/>
</dbReference>
<reference evidence="4" key="1">
    <citation type="submission" date="2016-04" db="EMBL/GenBank/DDBJ databases">
        <title>Cephalotus genome sequencing.</title>
        <authorList>
            <person name="Fukushima K."/>
            <person name="Hasebe M."/>
            <person name="Fang X."/>
        </authorList>
    </citation>
    <scope>NUCLEOTIDE SEQUENCE [LARGE SCALE GENOMIC DNA]</scope>
    <source>
        <strain evidence="4">cv. St1</strain>
    </source>
</reference>
<dbReference type="Proteomes" id="UP000187406">
    <property type="component" value="Unassembled WGS sequence"/>
</dbReference>
<evidence type="ECO:0000313" key="3">
    <source>
        <dbReference type="EMBL" id="GAV67532.1"/>
    </source>
</evidence>
<feature type="coiled-coil region" evidence="1">
    <location>
        <begin position="103"/>
        <end position="137"/>
    </location>
</feature>
<feature type="compositionally biased region" description="Low complexity" evidence="2">
    <location>
        <begin position="62"/>
        <end position="72"/>
    </location>
</feature>
<comment type="caution">
    <text evidence="3">The sequence shown here is derived from an EMBL/GenBank/DDBJ whole genome shotgun (WGS) entry which is preliminary data.</text>
</comment>
<protein>
    <submittedName>
        <fullName evidence="3">Uncharacterized protein</fullName>
    </submittedName>
</protein>
<sequence>MSEEEGGGFEEWDADFYDQLIQLEELALSSSNPTQQQQQQPQPQQQHLISYSPPRELSQRPSSSSTTATHSSVNAVALSLPSTTTTPFPCPRPGSDSATELEVDRLKRELGRVSKQLTELEQECFEHRKERNQEQGKIKVDVDKDAGVLKSTNTSRGHGIPTTYCHGVSQPLQNAKVSKDQVRDQSYIATPSSKTIGVQTVRVGDFIDLSPNDSLPAWFGLSEKLQGIWGSPNHQNLRKNVISRLLAACPTDFHVLFGCMSINTSSKVVLDSLAGESSSNVALQCQIRSFHTLEAAKVSHLYYVLTQIGNGMMRLEALIEPLLDLCSLENVSFILFFSVILLTRFPKNDLCKLLVRISVVCTVVGMDNIIVEGRCSMNNNEDFQGYDREKNGGLFSVSREEAACTDHIPFGIYSGAENLCKSGYLNPCSAMSLSCVNWVSLFEFMHQIALRNFEERTRLEAVAIMNLILLRSNAHMREKFGRTHVFESISQLLKREAVLHVQKEAVHLLYLLLNCPKLLVKFCSGCNKVDSESAANDGDSTSKGFTIILEGLADCITCCRNGVQGLELQRNAMILLAFIASSGKSGFEILASHKQSREANFLMLILQVLVSEMDIEAASSTESAEILNARASLIREALILLNRLVSNPAYSATVLRVLTNSRDLAGLTIDIAKRLCRKDQRLGQSDSLPRQVRDSDIVELAGVFKKRVFVYLGDTVS</sequence>
<dbReference type="PANTHER" id="PTHR35761">
    <property type="entry name" value="ATR INTERACTING PROTEIN"/>
    <property type="match status" value="1"/>
</dbReference>
<dbReference type="InParanoid" id="A0A1Q3BI55"/>
<dbReference type="AlphaFoldDB" id="A0A1Q3BI55"/>
<dbReference type="GO" id="GO:0006974">
    <property type="term" value="P:DNA damage response"/>
    <property type="evidence" value="ECO:0007669"/>
    <property type="project" value="InterPro"/>
</dbReference>
<dbReference type="FunCoup" id="A0A1Q3BI55">
    <property type="interactions" value="586"/>
</dbReference>
<dbReference type="STRING" id="3775.A0A1Q3BI55"/>
<dbReference type="InterPro" id="IPR044952">
    <property type="entry name" value="SUV2"/>
</dbReference>
<gene>
    <name evidence="3" type="ORF">CFOL_v3_11037</name>
</gene>
<feature type="compositionally biased region" description="Low complexity" evidence="2">
    <location>
        <begin position="35"/>
        <end position="46"/>
    </location>
</feature>
<name>A0A1Q3BI55_CEPFO</name>
<feature type="region of interest" description="Disordered" evidence="2">
    <location>
        <begin position="24"/>
        <end position="101"/>
    </location>
</feature>
<organism evidence="3 4">
    <name type="scientific">Cephalotus follicularis</name>
    <name type="common">Albany pitcher plant</name>
    <dbReference type="NCBI Taxonomy" id="3775"/>
    <lineage>
        <taxon>Eukaryota</taxon>
        <taxon>Viridiplantae</taxon>
        <taxon>Streptophyta</taxon>
        <taxon>Embryophyta</taxon>
        <taxon>Tracheophyta</taxon>
        <taxon>Spermatophyta</taxon>
        <taxon>Magnoliopsida</taxon>
        <taxon>eudicotyledons</taxon>
        <taxon>Gunneridae</taxon>
        <taxon>Pentapetalae</taxon>
        <taxon>rosids</taxon>
        <taxon>fabids</taxon>
        <taxon>Oxalidales</taxon>
        <taxon>Cephalotaceae</taxon>
        <taxon>Cephalotus</taxon>
    </lineage>
</organism>
<dbReference type="EMBL" id="BDDD01000562">
    <property type="protein sequence ID" value="GAV67532.1"/>
    <property type="molecule type" value="Genomic_DNA"/>
</dbReference>
<dbReference type="OrthoDB" id="645074at2759"/>
<keyword evidence="1" id="KW-0175">Coiled coil</keyword>
<evidence type="ECO:0000256" key="1">
    <source>
        <dbReference type="SAM" id="Coils"/>
    </source>
</evidence>
<keyword evidence="4" id="KW-1185">Reference proteome</keyword>
<evidence type="ECO:0000256" key="2">
    <source>
        <dbReference type="SAM" id="MobiDB-lite"/>
    </source>
</evidence>
<proteinExistence type="predicted"/>
<evidence type="ECO:0000313" key="4">
    <source>
        <dbReference type="Proteomes" id="UP000187406"/>
    </source>
</evidence>
<accession>A0A1Q3BI55</accession>